<dbReference type="EMBL" id="KV927819">
    <property type="protein sequence ID" value="PIO34770.1"/>
    <property type="molecule type" value="Genomic_DNA"/>
</dbReference>
<feature type="transmembrane region" description="Helical" evidence="1">
    <location>
        <begin position="24"/>
        <end position="48"/>
    </location>
</feature>
<gene>
    <name evidence="2" type="ORF">AB205_0198890</name>
</gene>
<accession>A0A2G9S3T1</accession>
<protein>
    <submittedName>
        <fullName evidence="2">Uncharacterized protein</fullName>
    </submittedName>
</protein>
<organism evidence="2">
    <name type="scientific">Aquarana catesbeiana</name>
    <name type="common">American bullfrog</name>
    <name type="synonym">Rana catesbeiana</name>
    <dbReference type="NCBI Taxonomy" id="8400"/>
    <lineage>
        <taxon>Eukaryota</taxon>
        <taxon>Metazoa</taxon>
        <taxon>Chordata</taxon>
        <taxon>Craniata</taxon>
        <taxon>Vertebrata</taxon>
        <taxon>Euteleostomi</taxon>
        <taxon>Amphibia</taxon>
        <taxon>Batrachia</taxon>
        <taxon>Anura</taxon>
        <taxon>Neobatrachia</taxon>
        <taxon>Ranoidea</taxon>
        <taxon>Ranidae</taxon>
        <taxon>Aquarana</taxon>
    </lineage>
</organism>
<dbReference type="AlphaFoldDB" id="A0A2G9S3T1"/>
<keyword evidence="1" id="KW-1133">Transmembrane helix</keyword>
<keyword evidence="1" id="KW-0812">Transmembrane</keyword>
<evidence type="ECO:0000313" key="2">
    <source>
        <dbReference type="EMBL" id="PIO34770.1"/>
    </source>
</evidence>
<name>A0A2G9S3T1_AQUCT</name>
<proteinExistence type="predicted"/>
<keyword evidence="1" id="KW-0472">Membrane</keyword>
<evidence type="ECO:0000256" key="1">
    <source>
        <dbReference type="SAM" id="Phobius"/>
    </source>
</evidence>
<sequence length="79" mass="8802">MHQPITMRTIIKLSMIMETTLDGIAILKPMILATETLGVVIGILCMLLGRTLIERFHMVTPAGQFQTGLYNIVVFTVKL</sequence>
<reference evidence="2" key="1">
    <citation type="submission" date="2017-08" db="EMBL/GenBank/DDBJ databases">
        <title>Assembly of the North American Bullfrog Genome.</title>
        <authorList>
            <person name="Warren R.L."/>
            <person name="Vandervalk B.P."/>
            <person name="Kucuk E."/>
            <person name="Birol I."/>
            <person name="Helbing C."/>
            <person name="Pandoh P."/>
            <person name="Behsaz B."/>
            <person name="Mohamadi H."/>
            <person name="Chu J."/>
            <person name="Jackman S."/>
            <person name="Hammond S.A."/>
            <person name="Veldhoen N."/>
            <person name="Kirk H."/>
            <person name="Zhao Y."/>
            <person name="Coope R."/>
            <person name="Pleasance S."/>
            <person name="Moore R."/>
            <person name="Holt R."/>
        </authorList>
    </citation>
    <scope>NUCLEOTIDE SEQUENCE</scope>
    <source>
        <strain evidence="2">Bruno</strain>
        <tissue evidence="2">Liver</tissue>
    </source>
</reference>